<proteinExistence type="predicted"/>
<organism evidence="1 2">
    <name type="scientific">Rousettus aegyptiacus</name>
    <name type="common">Egyptian fruit bat</name>
    <name type="synonym">Pteropus aegyptiacus</name>
    <dbReference type="NCBI Taxonomy" id="9407"/>
    <lineage>
        <taxon>Eukaryota</taxon>
        <taxon>Metazoa</taxon>
        <taxon>Chordata</taxon>
        <taxon>Craniata</taxon>
        <taxon>Vertebrata</taxon>
        <taxon>Euteleostomi</taxon>
        <taxon>Mammalia</taxon>
        <taxon>Eutheria</taxon>
        <taxon>Laurasiatheria</taxon>
        <taxon>Chiroptera</taxon>
        <taxon>Yinpterochiroptera</taxon>
        <taxon>Pteropodoidea</taxon>
        <taxon>Pteropodidae</taxon>
        <taxon>Rousettinae</taxon>
        <taxon>Rousettus</taxon>
    </lineage>
</organism>
<gene>
    <name evidence="1" type="ORF">HJG63_008105</name>
</gene>
<protein>
    <submittedName>
        <fullName evidence="1">Uncharacterized protein</fullName>
    </submittedName>
</protein>
<sequence>MSSAGWFSAGLVWSVRPSVDWAVWPGPSPLSTWPVILWEAGSGFRTWRSVGLGSEHPQCHFYPFLLVQACDKASPRNGEPALVERGGGVVLQMCVHAEMGSVLGTSLANRPRQEGANVSEADLPGTSTSIVTVYIAKLAPWGGVDVTKASRLLKPLNFLLENEITMLGRMELSSAGKHSGLE</sequence>
<dbReference type="Proteomes" id="UP000593571">
    <property type="component" value="Unassembled WGS sequence"/>
</dbReference>
<dbReference type="EMBL" id="JACASE010000010">
    <property type="protein sequence ID" value="KAF6431594.1"/>
    <property type="molecule type" value="Genomic_DNA"/>
</dbReference>
<reference evidence="1 2" key="1">
    <citation type="journal article" date="2020" name="Nature">
        <title>Six reference-quality genomes reveal evolution of bat adaptations.</title>
        <authorList>
            <person name="Jebb D."/>
            <person name="Huang Z."/>
            <person name="Pippel M."/>
            <person name="Hughes G.M."/>
            <person name="Lavrichenko K."/>
            <person name="Devanna P."/>
            <person name="Winkler S."/>
            <person name="Jermiin L.S."/>
            <person name="Skirmuntt E.C."/>
            <person name="Katzourakis A."/>
            <person name="Burkitt-Gray L."/>
            <person name="Ray D.A."/>
            <person name="Sullivan K.A.M."/>
            <person name="Roscito J.G."/>
            <person name="Kirilenko B.M."/>
            <person name="Davalos L.M."/>
            <person name="Corthals A.P."/>
            <person name="Power M.L."/>
            <person name="Jones G."/>
            <person name="Ransome R.D."/>
            <person name="Dechmann D.K.N."/>
            <person name="Locatelli A.G."/>
            <person name="Puechmaille S.J."/>
            <person name="Fedrigo O."/>
            <person name="Jarvis E.D."/>
            <person name="Hiller M."/>
            <person name="Vernes S.C."/>
            <person name="Myers E.W."/>
            <person name="Teeling E.C."/>
        </authorList>
    </citation>
    <scope>NUCLEOTIDE SEQUENCE [LARGE SCALE GENOMIC DNA]</scope>
    <source>
        <strain evidence="1">MRouAeg1</strain>
        <tissue evidence="1">Muscle</tissue>
    </source>
</reference>
<evidence type="ECO:0000313" key="1">
    <source>
        <dbReference type="EMBL" id="KAF6431594.1"/>
    </source>
</evidence>
<name>A0A7J8E863_ROUAE</name>
<evidence type="ECO:0000313" key="2">
    <source>
        <dbReference type="Proteomes" id="UP000593571"/>
    </source>
</evidence>
<keyword evidence="2" id="KW-1185">Reference proteome</keyword>
<accession>A0A7J8E863</accession>
<comment type="caution">
    <text evidence="1">The sequence shown here is derived from an EMBL/GenBank/DDBJ whole genome shotgun (WGS) entry which is preliminary data.</text>
</comment>
<dbReference type="AlphaFoldDB" id="A0A7J8E863"/>